<sequence length="383" mass="42935">MATPSCDKKAKVIVLGGCGFIGRNLVEYLLDNDLVSYIRIVDKVPPQTAWLNAKHQRLFEHPLLEFKSSNLINIASCQNAFSTDEPIDYVFNCAGETKSGLTDPVYKEGIYKLSVNCAQHAAKLRVSRYVEISSGNLGSEKTPHKEEDTGESWTFAAKHKLQVEQELRNVPDLKYTILRPAIVYGCGDRNGLGNPETDYVVVEPPRLVVGAVYKHLGEMMKLLWGPELHMNTVHVRDLVRAMWHVANRPETIGQTYNLVDEGDSTQGSISAIVSELFNINHDYWGTTLSTLAKADMSSVVEEVNDKHMGPWAEACRKDGVENSPLSPYIDQELLYNKHLYLQPGKLSNTTGFTYMYPKLTKDALAEVLNDYVNMKIFPHSLVL</sequence>
<evidence type="ECO:0000259" key="1">
    <source>
        <dbReference type="Pfam" id="PF01370"/>
    </source>
</evidence>
<dbReference type="Pfam" id="PF01370">
    <property type="entry name" value="Epimerase"/>
    <property type="match status" value="1"/>
</dbReference>
<dbReference type="SUPFAM" id="SSF51735">
    <property type="entry name" value="NAD(P)-binding Rossmann-fold domains"/>
    <property type="match status" value="1"/>
</dbReference>
<dbReference type="Proteomes" id="UP000279307">
    <property type="component" value="Chromosome 5"/>
</dbReference>
<dbReference type="EMBL" id="QOIP01000005">
    <property type="protein sequence ID" value="RLU22843.1"/>
    <property type="molecule type" value="Genomic_DNA"/>
</dbReference>
<proteinExistence type="predicted"/>
<dbReference type="PANTHER" id="PTHR43245:SF11">
    <property type="entry name" value="LD23561P"/>
    <property type="match status" value="1"/>
</dbReference>
<dbReference type="InterPro" id="IPR001509">
    <property type="entry name" value="Epimerase_deHydtase"/>
</dbReference>
<organism evidence="2 3">
    <name type="scientific">Ooceraea biroi</name>
    <name type="common">Clonal raider ant</name>
    <name type="synonym">Cerapachys biroi</name>
    <dbReference type="NCBI Taxonomy" id="2015173"/>
    <lineage>
        <taxon>Eukaryota</taxon>
        <taxon>Metazoa</taxon>
        <taxon>Ecdysozoa</taxon>
        <taxon>Arthropoda</taxon>
        <taxon>Hexapoda</taxon>
        <taxon>Insecta</taxon>
        <taxon>Pterygota</taxon>
        <taxon>Neoptera</taxon>
        <taxon>Endopterygota</taxon>
        <taxon>Hymenoptera</taxon>
        <taxon>Apocrita</taxon>
        <taxon>Aculeata</taxon>
        <taxon>Formicoidea</taxon>
        <taxon>Formicidae</taxon>
        <taxon>Dorylinae</taxon>
        <taxon>Ooceraea</taxon>
    </lineage>
</organism>
<accession>A0A3L8DRP1</accession>
<dbReference type="OrthoDB" id="16464at2759"/>
<dbReference type="PANTHER" id="PTHR43245">
    <property type="entry name" value="BIFUNCTIONAL POLYMYXIN RESISTANCE PROTEIN ARNA"/>
    <property type="match status" value="1"/>
</dbReference>
<feature type="domain" description="NAD-dependent epimerase/dehydratase" evidence="1">
    <location>
        <begin position="12"/>
        <end position="258"/>
    </location>
</feature>
<reference evidence="2 3" key="1">
    <citation type="journal article" date="2018" name="Genome Res.">
        <title>The genomic architecture and molecular evolution of ant odorant receptors.</title>
        <authorList>
            <person name="McKenzie S.K."/>
            <person name="Kronauer D.J.C."/>
        </authorList>
    </citation>
    <scope>NUCLEOTIDE SEQUENCE [LARGE SCALE GENOMIC DNA]</scope>
    <source>
        <strain evidence="2">Clonal line C1</strain>
    </source>
</reference>
<name>A0A3L8DRP1_OOCBI</name>
<evidence type="ECO:0000313" key="2">
    <source>
        <dbReference type="EMBL" id="RLU22843.1"/>
    </source>
</evidence>
<gene>
    <name evidence="2" type="ORF">DMN91_005121</name>
</gene>
<dbReference type="Gene3D" id="3.40.50.720">
    <property type="entry name" value="NAD(P)-binding Rossmann-like Domain"/>
    <property type="match status" value="1"/>
</dbReference>
<dbReference type="InterPro" id="IPR036291">
    <property type="entry name" value="NAD(P)-bd_dom_sf"/>
</dbReference>
<comment type="caution">
    <text evidence="2">The sequence shown here is derived from an EMBL/GenBank/DDBJ whole genome shotgun (WGS) entry which is preliminary data.</text>
</comment>
<dbReference type="AlphaFoldDB" id="A0A3L8DRP1"/>
<evidence type="ECO:0000313" key="3">
    <source>
        <dbReference type="Proteomes" id="UP000279307"/>
    </source>
</evidence>
<protein>
    <recommendedName>
        <fullName evidence="1">NAD-dependent epimerase/dehydratase domain-containing protein</fullName>
    </recommendedName>
</protein>
<dbReference type="InterPro" id="IPR050177">
    <property type="entry name" value="Lipid_A_modif_metabolic_enz"/>
</dbReference>